<name>A0A1V9Y811_9STRA</name>
<evidence type="ECO:0000313" key="4">
    <source>
        <dbReference type="Proteomes" id="UP000243217"/>
    </source>
</evidence>
<dbReference type="STRING" id="74557.A0A1V9Y811"/>
<evidence type="ECO:0000256" key="1">
    <source>
        <dbReference type="ARBA" id="ARBA00009670"/>
    </source>
</evidence>
<dbReference type="Pfam" id="PF03109">
    <property type="entry name" value="ABC1"/>
    <property type="match status" value="1"/>
</dbReference>
<dbReference type="PANTHER" id="PTHR43173:SF28">
    <property type="entry name" value="AARF DOMAIN CONTAINING KINASE 5"/>
    <property type="match status" value="1"/>
</dbReference>
<dbReference type="Proteomes" id="UP000243217">
    <property type="component" value="Unassembled WGS sequence"/>
</dbReference>
<dbReference type="InterPro" id="IPR011009">
    <property type="entry name" value="Kinase-like_dom_sf"/>
</dbReference>
<protein>
    <submittedName>
        <fullName evidence="3">Glycoside hydrolase</fullName>
    </submittedName>
</protein>
<organism evidence="3 4">
    <name type="scientific">Thraustotheca clavata</name>
    <dbReference type="NCBI Taxonomy" id="74557"/>
    <lineage>
        <taxon>Eukaryota</taxon>
        <taxon>Sar</taxon>
        <taxon>Stramenopiles</taxon>
        <taxon>Oomycota</taxon>
        <taxon>Saprolegniomycetes</taxon>
        <taxon>Saprolegniales</taxon>
        <taxon>Achlyaceae</taxon>
        <taxon>Thraustotheca</taxon>
    </lineage>
</organism>
<dbReference type="EMBL" id="JNBS01004882">
    <property type="protein sequence ID" value="OQR81856.1"/>
    <property type="molecule type" value="Genomic_DNA"/>
</dbReference>
<dbReference type="GO" id="GO:0016787">
    <property type="term" value="F:hydrolase activity"/>
    <property type="evidence" value="ECO:0007669"/>
    <property type="project" value="UniProtKB-KW"/>
</dbReference>
<reference evidence="3 4" key="1">
    <citation type="journal article" date="2014" name="Genome Biol. Evol.">
        <title>The secreted proteins of Achlya hypogyna and Thraustotheca clavata identify the ancestral oomycete secretome and reveal gene acquisitions by horizontal gene transfer.</title>
        <authorList>
            <person name="Misner I."/>
            <person name="Blouin N."/>
            <person name="Leonard G."/>
            <person name="Richards T.A."/>
            <person name="Lane C.E."/>
        </authorList>
    </citation>
    <scope>NUCLEOTIDE SEQUENCE [LARGE SCALE GENOMIC DNA]</scope>
    <source>
        <strain evidence="3 4">ATCC 34112</strain>
    </source>
</reference>
<comment type="similarity">
    <text evidence="1">Belongs to the protein kinase superfamily. ADCK protein kinase family.</text>
</comment>
<evidence type="ECO:0000313" key="3">
    <source>
        <dbReference type="EMBL" id="OQR81856.1"/>
    </source>
</evidence>
<dbReference type="PANTHER" id="PTHR43173">
    <property type="entry name" value="ABC1 FAMILY PROTEIN"/>
    <property type="match status" value="1"/>
</dbReference>
<proteinExistence type="inferred from homology"/>
<dbReference type="InterPro" id="IPR004147">
    <property type="entry name" value="ABC1_dom"/>
</dbReference>
<dbReference type="CDD" id="cd13969">
    <property type="entry name" value="ADCK1-like"/>
    <property type="match status" value="1"/>
</dbReference>
<keyword evidence="4" id="KW-1185">Reference proteome</keyword>
<comment type="caution">
    <text evidence="3">The sequence shown here is derived from an EMBL/GenBank/DDBJ whole genome shotgun (WGS) entry which is preliminary data.</text>
</comment>
<accession>A0A1V9Y811</accession>
<keyword evidence="3" id="KW-0378">Hydrolase</keyword>
<dbReference type="SUPFAM" id="SSF56112">
    <property type="entry name" value="Protein kinase-like (PK-like)"/>
    <property type="match status" value="1"/>
</dbReference>
<evidence type="ECO:0000259" key="2">
    <source>
        <dbReference type="Pfam" id="PF03109"/>
    </source>
</evidence>
<dbReference type="OrthoDB" id="427480at2759"/>
<dbReference type="InterPro" id="IPR051130">
    <property type="entry name" value="Mito_struct-func_regulator"/>
</dbReference>
<dbReference type="InterPro" id="IPR045307">
    <property type="entry name" value="ADCK1_dom"/>
</dbReference>
<dbReference type="AlphaFoldDB" id="A0A1V9Y811"/>
<gene>
    <name evidence="3" type="ORF">THRCLA_11334</name>
</gene>
<feature type="domain" description="ABC1 atypical kinase-like" evidence="2">
    <location>
        <begin position="122"/>
        <end position="366"/>
    </location>
</feature>
<sequence length="525" mass="59513">MNQAARRLGVFGAIVGASYAGDQASGHIPSRAGRVAYAGIATYVDFKLHVPMRPEEKEHGENNVVDPNMTLYKEELKKFNLRTANRLLDLCLANGGVFTKMGQQIASMNHGLPIEYTSTLSQLQDQALPVSSEIAKAAVAKELKQPVEVVFREFDDKPLAAASLAQVHRAVTVDGQEVAVKIQYPQLAVQMGSDIWSVKQAIRAMNYTWDIDMSWLLPELEAALDAELDFVAEKENSRKIAHLFQKNEFVYIPKVLDEYSTKRILTMEFMHGAKITDINAIKKMNLDPVAVAKHISSLFAEMLFCSGFVHCDPHPGNLFVRKHPTLPNEAQVILLDHGLYRQLDDEFRVTFCKLWKGLLLRDNDIIDDCSTKFGIRRYASVLPLIFTYRGMHSNNKLAGQISKEDREAIMKDLKSFERSNVNEFLETLPRDMLFVLRSTNLTRSLNKDLGGTSRLRFHVFGKYAVKGLVQDHNRSKGQDQMTWGEYFRFQYEYLNLKSRLRLIDAAMGLYQRYHGIEVSGDKLVG</sequence>